<evidence type="ECO:0000256" key="6">
    <source>
        <dbReference type="SAM" id="MobiDB-lite"/>
    </source>
</evidence>
<feature type="region of interest" description="Disordered" evidence="6">
    <location>
        <begin position="156"/>
        <end position="182"/>
    </location>
</feature>
<feature type="compositionally biased region" description="Polar residues" evidence="6">
    <location>
        <begin position="162"/>
        <end position="182"/>
    </location>
</feature>
<protein>
    <recommendedName>
        <fullName evidence="9">Major facilitator superfamily (MFS) profile domain-containing protein</fullName>
    </recommendedName>
</protein>
<comment type="similarity">
    <text evidence="2">Belongs to the major facilitator superfamily. TCR/Tet family.</text>
</comment>
<keyword evidence="4 7" id="KW-1133">Transmembrane helix</keyword>
<sequence>MGMCIVSAASGFIIRRTGNYVFIIWGGMVVATTGFGLFIDLPNNKNLAKIIIYQAIAGVRIISHRSSPFRIFNNAMESQQPKLESLLGQDLAQKFSGRNASSNVFTVTKLRTSKSYVVRRAYAKAITTMYIFFAVLSGVGLLASLFIKQKQMSREHKEHKTGLQNLMNRLPNKQKSRPSQQG</sequence>
<keyword evidence="3 7" id="KW-0812">Transmembrane</keyword>
<proteinExistence type="inferred from homology"/>
<evidence type="ECO:0000256" key="3">
    <source>
        <dbReference type="ARBA" id="ARBA00022692"/>
    </source>
</evidence>
<reference evidence="8" key="1">
    <citation type="submission" date="2015-01" db="EMBL/GenBank/DDBJ databases">
        <authorList>
            <person name="Durling Mikael"/>
        </authorList>
    </citation>
    <scope>NUCLEOTIDE SEQUENCE</scope>
</reference>
<evidence type="ECO:0000256" key="5">
    <source>
        <dbReference type="ARBA" id="ARBA00023136"/>
    </source>
</evidence>
<dbReference type="GO" id="GO:0005886">
    <property type="term" value="C:plasma membrane"/>
    <property type="evidence" value="ECO:0007669"/>
    <property type="project" value="TreeGrafter"/>
</dbReference>
<keyword evidence="5 7" id="KW-0472">Membrane</keyword>
<organism evidence="8">
    <name type="scientific">Bionectria ochroleuca</name>
    <name type="common">Gliocladium roseum</name>
    <dbReference type="NCBI Taxonomy" id="29856"/>
    <lineage>
        <taxon>Eukaryota</taxon>
        <taxon>Fungi</taxon>
        <taxon>Dikarya</taxon>
        <taxon>Ascomycota</taxon>
        <taxon>Pezizomycotina</taxon>
        <taxon>Sordariomycetes</taxon>
        <taxon>Hypocreomycetidae</taxon>
        <taxon>Hypocreales</taxon>
        <taxon>Bionectriaceae</taxon>
        <taxon>Clonostachys</taxon>
    </lineage>
</organism>
<evidence type="ECO:0000256" key="7">
    <source>
        <dbReference type="SAM" id="Phobius"/>
    </source>
</evidence>
<dbReference type="AlphaFoldDB" id="A0A0B7K9N8"/>
<evidence type="ECO:0000313" key="8">
    <source>
        <dbReference type="EMBL" id="CEO54208.1"/>
    </source>
</evidence>
<dbReference type="PANTHER" id="PTHR23501:SF102">
    <property type="entry name" value="DRUG TRANSPORTER, PUTATIVE (AFU_ORTHOLOGUE AFUA_3G08530)-RELATED"/>
    <property type="match status" value="1"/>
</dbReference>
<feature type="transmembrane region" description="Helical" evidence="7">
    <location>
        <begin position="125"/>
        <end position="147"/>
    </location>
</feature>
<evidence type="ECO:0000256" key="2">
    <source>
        <dbReference type="ARBA" id="ARBA00007520"/>
    </source>
</evidence>
<accession>A0A0B7K9N8</accession>
<evidence type="ECO:0008006" key="9">
    <source>
        <dbReference type="Google" id="ProtNLM"/>
    </source>
</evidence>
<evidence type="ECO:0000256" key="1">
    <source>
        <dbReference type="ARBA" id="ARBA00004141"/>
    </source>
</evidence>
<comment type="subcellular location">
    <subcellularLocation>
        <location evidence="1">Membrane</location>
        <topology evidence="1">Multi-pass membrane protein</topology>
    </subcellularLocation>
</comment>
<feature type="transmembrane region" description="Helical" evidence="7">
    <location>
        <begin position="20"/>
        <end position="39"/>
    </location>
</feature>
<gene>
    <name evidence="8" type="ORF">BN869_000010266_1</name>
</gene>
<evidence type="ECO:0000256" key="4">
    <source>
        <dbReference type="ARBA" id="ARBA00022989"/>
    </source>
</evidence>
<dbReference type="GO" id="GO:0022857">
    <property type="term" value="F:transmembrane transporter activity"/>
    <property type="evidence" value="ECO:0007669"/>
    <property type="project" value="TreeGrafter"/>
</dbReference>
<dbReference type="PANTHER" id="PTHR23501">
    <property type="entry name" value="MAJOR FACILITATOR SUPERFAMILY"/>
    <property type="match status" value="1"/>
</dbReference>
<dbReference type="EMBL" id="CDPU01000041">
    <property type="protein sequence ID" value="CEO54208.1"/>
    <property type="molecule type" value="Genomic_DNA"/>
</dbReference>
<name>A0A0B7K9N8_BIOOC</name>